<name>A0ABY1PT97_9BACT</name>
<dbReference type="InterPro" id="IPR036465">
    <property type="entry name" value="vWFA_dom_sf"/>
</dbReference>
<comment type="caution">
    <text evidence="3">The sequence shown here is derived from an EMBL/GenBank/DDBJ whole genome shotgun (WGS) entry which is preliminary data.</text>
</comment>
<keyword evidence="4" id="KW-1185">Reference proteome</keyword>
<feature type="transmembrane region" description="Helical" evidence="1">
    <location>
        <begin position="297"/>
        <end position="322"/>
    </location>
</feature>
<dbReference type="PANTHER" id="PTHR22550">
    <property type="entry name" value="SPORE GERMINATION PROTEIN"/>
    <property type="match status" value="1"/>
</dbReference>
<evidence type="ECO:0000313" key="3">
    <source>
        <dbReference type="EMBL" id="SMP42566.1"/>
    </source>
</evidence>
<dbReference type="InterPro" id="IPR050768">
    <property type="entry name" value="UPF0353/GerABKA_families"/>
</dbReference>
<protein>
    <submittedName>
        <fullName evidence="3">Ca-activated chloride channel family protein</fullName>
    </submittedName>
</protein>
<reference evidence="3 4" key="1">
    <citation type="submission" date="2017-05" db="EMBL/GenBank/DDBJ databases">
        <authorList>
            <person name="Varghese N."/>
            <person name="Submissions S."/>
        </authorList>
    </citation>
    <scope>NUCLEOTIDE SEQUENCE [LARGE SCALE GENOMIC DNA]</scope>
    <source>
        <strain evidence="3 4">DSM 25457</strain>
    </source>
</reference>
<evidence type="ECO:0000256" key="1">
    <source>
        <dbReference type="SAM" id="Phobius"/>
    </source>
</evidence>
<keyword evidence="1" id="KW-0472">Membrane</keyword>
<dbReference type="Gene3D" id="3.40.50.410">
    <property type="entry name" value="von Willebrand factor, type A domain"/>
    <property type="match status" value="1"/>
</dbReference>
<dbReference type="RefSeq" id="WP_283430985.1">
    <property type="nucleotide sequence ID" value="NZ_FXUG01000001.1"/>
</dbReference>
<keyword evidence="1" id="KW-0812">Transmembrane</keyword>
<dbReference type="PROSITE" id="PS50234">
    <property type="entry name" value="VWFA"/>
    <property type="match status" value="1"/>
</dbReference>
<accession>A0ABY1PT97</accession>
<dbReference type="SUPFAM" id="SSF53300">
    <property type="entry name" value="vWA-like"/>
    <property type="match status" value="1"/>
</dbReference>
<dbReference type="PANTHER" id="PTHR22550:SF18">
    <property type="entry name" value="VWFA DOMAIN-CONTAINING PROTEIN"/>
    <property type="match status" value="1"/>
</dbReference>
<proteinExistence type="predicted"/>
<dbReference type="Pfam" id="PF00092">
    <property type="entry name" value="VWA"/>
    <property type="match status" value="1"/>
</dbReference>
<dbReference type="Proteomes" id="UP001158067">
    <property type="component" value="Unassembled WGS sequence"/>
</dbReference>
<sequence>MIFAYPWLLALLPLPLLVRYFSPSHQEQRASIRVPMFDVLVEASGQTPASGAVIRRRSWMQAISYMVIWTLLVVAVARPQFLEPPITKQVPTRDLMLAIDLSGSMETQDFKNAAGEKVNRLAAVKEVLDEFLTRRDGDRVGMIVFGTGAFVQIPFTQDLDVCRQLLQETRVRMAGPQTSFGDAIGLAITVFERSELQDKVLIALTDGNDTGSRVPPSEAAKIAADQGIVIHTIGVGDPQAAGEELLDEEALQDVAKETGGEYFFAADRNQLDSIYKRLDEMSQRKVDNLSYRPKRDLFQWFVAIAMLTAMGYFACSLVLMGFRSRLVSNANRRSESVVEGDAG</sequence>
<evidence type="ECO:0000313" key="4">
    <source>
        <dbReference type="Proteomes" id="UP001158067"/>
    </source>
</evidence>
<dbReference type="SMART" id="SM00327">
    <property type="entry name" value="VWA"/>
    <property type="match status" value="1"/>
</dbReference>
<dbReference type="EMBL" id="FXUG01000001">
    <property type="protein sequence ID" value="SMP42566.1"/>
    <property type="molecule type" value="Genomic_DNA"/>
</dbReference>
<feature type="domain" description="VWFA" evidence="2">
    <location>
        <begin position="94"/>
        <end position="278"/>
    </location>
</feature>
<evidence type="ECO:0000259" key="2">
    <source>
        <dbReference type="PROSITE" id="PS50234"/>
    </source>
</evidence>
<keyword evidence="1" id="KW-1133">Transmembrane helix</keyword>
<organism evidence="3 4">
    <name type="scientific">Neorhodopirellula lusitana</name>
    <dbReference type="NCBI Taxonomy" id="445327"/>
    <lineage>
        <taxon>Bacteria</taxon>
        <taxon>Pseudomonadati</taxon>
        <taxon>Planctomycetota</taxon>
        <taxon>Planctomycetia</taxon>
        <taxon>Pirellulales</taxon>
        <taxon>Pirellulaceae</taxon>
        <taxon>Neorhodopirellula</taxon>
    </lineage>
</organism>
<gene>
    <name evidence="3" type="ORF">SAMN06265222_101803</name>
</gene>
<dbReference type="InterPro" id="IPR002035">
    <property type="entry name" value="VWF_A"/>
</dbReference>